<feature type="non-terminal residue" evidence="1">
    <location>
        <position position="1"/>
    </location>
</feature>
<organism evidence="1">
    <name type="scientific">marine sediment metagenome</name>
    <dbReference type="NCBI Taxonomy" id="412755"/>
    <lineage>
        <taxon>unclassified sequences</taxon>
        <taxon>metagenomes</taxon>
        <taxon>ecological metagenomes</taxon>
    </lineage>
</organism>
<accession>X1D8X5</accession>
<comment type="caution">
    <text evidence="1">The sequence shown here is derived from an EMBL/GenBank/DDBJ whole genome shotgun (WGS) entry which is preliminary data.</text>
</comment>
<dbReference type="EMBL" id="BART01033090">
    <property type="protein sequence ID" value="GAH17226.1"/>
    <property type="molecule type" value="Genomic_DNA"/>
</dbReference>
<evidence type="ECO:0000313" key="1">
    <source>
        <dbReference type="EMBL" id="GAH17226.1"/>
    </source>
</evidence>
<name>X1D8X5_9ZZZZ</name>
<dbReference type="AlphaFoldDB" id="X1D8X5"/>
<sequence length="96" mass="10988">VYEDREIRDHILKAIAKESSRGFRLVKSKQSERIDLAISLAMASVKAVNLDTGGTRVRWLNKPEDLSLVERRREFIESDDDDYGGGNLLPESYHQI</sequence>
<proteinExistence type="predicted"/>
<protein>
    <submittedName>
        <fullName evidence="1">Uncharacterized protein</fullName>
    </submittedName>
</protein>
<gene>
    <name evidence="1" type="ORF">S01H4_56982</name>
</gene>
<reference evidence="1" key="1">
    <citation type="journal article" date="2014" name="Front. Microbiol.">
        <title>High frequency of phylogenetically diverse reductive dehalogenase-homologous genes in deep subseafloor sedimentary metagenomes.</title>
        <authorList>
            <person name="Kawai M."/>
            <person name="Futagami T."/>
            <person name="Toyoda A."/>
            <person name="Takaki Y."/>
            <person name="Nishi S."/>
            <person name="Hori S."/>
            <person name="Arai W."/>
            <person name="Tsubouchi T."/>
            <person name="Morono Y."/>
            <person name="Uchiyama I."/>
            <person name="Ito T."/>
            <person name="Fujiyama A."/>
            <person name="Inagaki F."/>
            <person name="Takami H."/>
        </authorList>
    </citation>
    <scope>NUCLEOTIDE SEQUENCE</scope>
    <source>
        <strain evidence="1">Expedition CK06-06</strain>
    </source>
</reference>